<dbReference type="InterPro" id="IPR029044">
    <property type="entry name" value="Nucleotide-diphossugar_trans"/>
</dbReference>
<keyword evidence="4" id="KW-0812">Transmembrane</keyword>
<evidence type="ECO:0000256" key="1">
    <source>
        <dbReference type="ARBA" id="ARBA00006739"/>
    </source>
</evidence>
<dbReference type="PATRIC" id="fig|1121439.3.peg.2665"/>
<organism evidence="5 6">
    <name type="scientific">Alkalidesulfovibrio alkalitolerans DSM 16529</name>
    <dbReference type="NCBI Taxonomy" id="1121439"/>
    <lineage>
        <taxon>Bacteria</taxon>
        <taxon>Pseudomonadati</taxon>
        <taxon>Thermodesulfobacteriota</taxon>
        <taxon>Desulfovibrionia</taxon>
        <taxon>Desulfovibrionales</taxon>
        <taxon>Desulfovibrionaceae</taxon>
        <taxon>Alkalidesulfovibrio</taxon>
    </lineage>
</organism>
<feature type="transmembrane region" description="Helical" evidence="4">
    <location>
        <begin position="353"/>
        <end position="375"/>
    </location>
</feature>
<protein>
    <submittedName>
        <fullName evidence="5">Cell wall biosynthesis glycosyltransferase-like protein</fullName>
    </submittedName>
</protein>
<dbReference type="PANTHER" id="PTHR43630">
    <property type="entry name" value="POLY-BETA-1,6-N-ACETYL-D-GLUCOSAMINE SYNTHASE"/>
    <property type="match status" value="1"/>
</dbReference>
<dbReference type="GO" id="GO:0016757">
    <property type="term" value="F:glycosyltransferase activity"/>
    <property type="evidence" value="ECO:0007669"/>
    <property type="project" value="UniProtKB-KW"/>
</dbReference>
<evidence type="ECO:0000313" key="6">
    <source>
        <dbReference type="Proteomes" id="UP000014975"/>
    </source>
</evidence>
<dbReference type="AlphaFoldDB" id="S7UE98"/>
<keyword evidence="6" id="KW-1185">Reference proteome</keyword>
<dbReference type="Proteomes" id="UP000014975">
    <property type="component" value="Unassembled WGS sequence"/>
</dbReference>
<gene>
    <name evidence="5" type="ORF">dsat_1280</name>
</gene>
<proteinExistence type="inferred from homology"/>
<dbReference type="RefSeq" id="WP_020887977.1">
    <property type="nucleotide sequence ID" value="NZ_ATHI01000031.1"/>
</dbReference>
<evidence type="ECO:0000256" key="4">
    <source>
        <dbReference type="SAM" id="Phobius"/>
    </source>
</evidence>
<keyword evidence="4" id="KW-0472">Membrane</keyword>
<dbReference type="Pfam" id="PF13641">
    <property type="entry name" value="Glyco_tranf_2_3"/>
    <property type="match status" value="1"/>
</dbReference>
<dbReference type="EMBL" id="ATHI01000031">
    <property type="protein sequence ID" value="EPR30558.1"/>
    <property type="molecule type" value="Genomic_DNA"/>
</dbReference>
<dbReference type="eggNOG" id="COG1215">
    <property type="taxonomic scope" value="Bacteria"/>
</dbReference>
<reference evidence="5 6" key="1">
    <citation type="journal article" date="2013" name="Genome Announc.">
        <title>Draft genome sequences for three mercury-methylating, sulfate-reducing bacteria.</title>
        <authorList>
            <person name="Brown S.D."/>
            <person name="Hurt R.A.Jr."/>
            <person name="Gilmour C.C."/>
            <person name="Elias D.A."/>
        </authorList>
    </citation>
    <scope>NUCLEOTIDE SEQUENCE [LARGE SCALE GENOMIC DNA]</scope>
    <source>
        <strain evidence="5 6">DSM 16529</strain>
    </source>
</reference>
<comment type="similarity">
    <text evidence="1">Belongs to the glycosyltransferase 2 family.</text>
</comment>
<evidence type="ECO:0000256" key="3">
    <source>
        <dbReference type="ARBA" id="ARBA00022679"/>
    </source>
</evidence>
<evidence type="ECO:0000313" key="5">
    <source>
        <dbReference type="EMBL" id="EPR30558.1"/>
    </source>
</evidence>
<sequence>MMAALLFPPLAFLSLAAIYLFVAGLASRRPVSTRAGLPDSRLRFAVVVPAHDEENTIAATLQSLATLNYPKPLHEVVVIADNCSDGTAGVARSMGARCIERVDPTRRGKGQALRHAFDILLAEDFQAVAVVDADTLVAPGFLDAMNERLASGDTVVQARYGVVNPDGTPLTYVLAVGNAIENDLFLHGRENLGLASILRGNGMCFAAEVLREHPWEASSVVEDTEYSLDLLRRGVRTRFAPETEVRAPLPLSLDQAAAQRVRWASGNSRLTRLAAFSLIAEGLKSGRLGLADIGFCLLVRSKPLLLLLSFVLAGIALLLKVFAAWAVLLAAFFTLYMAGGMVAMGLSRPRARLALAAPFYLFWLMAVSLLGLTGFRSGVWARTRRA</sequence>
<name>S7UE98_9BACT</name>
<keyword evidence="3 5" id="KW-0808">Transferase</keyword>
<dbReference type="SUPFAM" id="SSF53448">
    <property type="entry name" value="Nucleotide-diphospho-sugar transferases"/>
    <property type="match status" value="1"/>
</dbReference>
<feature type="transmembrane region" description="Helical" evidence="4">
    <location>
        <begin position="303"/>
        <end position="319"/>
    </location>
</feature>
<comment type="caution">
    <text evidence="5">The sequence shown here is derived from an EMBL/GenBank/DDBJ whole genome shotgun (WGS) entry which is preliminary data.</text>
</comment>
<evidence type="ECO:0000256" key="2">
    <source>
        <dbReference type="ARBA" id="ARBA00022676"/>
    </source>
</evidence>
<keyword evidence="4" id="KW-1133">Transmembrane helix</keyword>
<keyword evidence="2" id="KW-0328">Glycosyltransferase</keyword>
<dbReference type="CDD" id="cd06438">
    <property type="entry name" value="EpsO_like"/>
    <property type="match status" value="1"/>
</dbReference>
<dbReference type="PANTHER" id="PTHR43630:SF1">
    <property type="entry name" value="POLY-BETA-1,6-N-ACETYL-D-GLUCOSAMINE SYNTHASE"/>
    <property type="match status" value="1"/>
</dbReference>
<dbReference type="STRING" id="1121439.dsat_1280"/>
<dbReference type="Gene3D" id="3.90.550.10">
    <property type="entry name" value="Spore Coat Polysaccharide Biosynthesis Protein SpsA, Chain A"/>
    <property type="match status" value="1"/>
</dbReference>
<accession>S7UE98</accession>
<feature type="transmembrane region" description="Helical" evidence="4">
    <location>
        <begin position="326"/>
        <end position="347"/>
    </location>
</feature>